<reference evidence="1 2" key="1">
    <citation type="submission" date="2022-03" db="EMBL/GenBank/DDBJ databases">
        <title>Genome data of Colletotrichum spp.</title>
        <authorList>
            <person name="Utami Y.D."/>
            <person name="Hiruma K."/>
        </authorList>
    </citation>
    <scope>NUCLEOTIDE SEQUENCE [LARGE SCALE GENOMIC DNA]</scope>
    <source>
        <strain evidence="1 2">MAFF 239500</strain>
    </source>
</reference>
<organism evidence="1 2">
    <name type="scientific">Colletotrichum spaethianum</name>
    <dbReference type="NCBI Taxonomy" id="700344"/>
    <lineage>
        <taxon>Eukaryota</taxon>
        <taxon>Fungi</taxon>
        <taxon>Dikarya</taxon>
        <taxon>Ascomycota</taxon>
        <taxon>Pezizomycotina</taxon>
        <taxon>Sordariomycetes</taxon>
        <taxon>Hypocreomycetidae</taxon>
        <taxon>Glomerellales</taxon>
        <taxon>Glomerellaceae</taxon>
        <taxon>Colletotrichum</taxon>
        <taxon>Colletotrichum spaethianum species complex</taxon>
    </lineage>
</organism>
<proteinExistence type="predicted"/>
<dbReference type="AlphaFoldDB" id="A0AA37L957"/>
<dbReference type="EMBL" id="BQXU01000001">
    <property type="protein sequence ID" value="GKT40107.1"/>
    <property type="molecule type" value="Genomic_DNA"/>
</dbReference>
<evidence type="ECO:0000313" key="2">
    <source>
        <dbReference type="Proteomes" id="UP001055115"/>
    </source>
</evidence>
<protein>
    <submittedName>
        <fullName evidence="1">Uncharacterized protein</fullName>
    </submittedName>
</protein>
<dbReference type="Proteomes" id="UP001055115">
    <property type="component" value="Unassembled WGS sequence"/>
</dbReference>
<sequence length="122" mass="13221">MRITKRKCLRAGIVGDLAVLNGLVYVETHPKHNGQIHGLPLEKPVGLRDDRSLGLDTPSSLGGAVFGPGVSVCQTPREQLFTSLPYSCRDRYASQKSLTGVTCRIGIGVVAPRFNADTCMRR</sequence>
<comment type="caution">
    <text evidence="1">The sequence shown here is derived from an EMBL/GenBank/DDBJ whole genome shotgun (WGS) entry which is preliminary data.</text>
</comment>
<gene>
    <name evidence="1" type="ORF">ColSpa_00288</name>
</gene>
<name>A0AA37L957_9PEZI</name>
<dbReference type="GeneID" id="73321090"/>
<evidence type="ECO:0000313" key="1">
    <source>
        <dbReference type="EMBL" id="GKT40107.1"/>
    </source>
</evidence>
<dbReference type="RefSeq" id="XP_049122457.1">
    <property type="nucleotide sequence ID" value="XM_049266500.1"/>
</dbReference>
<accession>A0AA37L957</accession>
<keyword evidence="2" id="KW-1185">Reference proteome</keyword>